<accession>A0A5J4KXL4</accession>
<dbReference type="AlphaFoldDB" id="A0A5J4KXL4"/>
<proteinExistence type="predicted"/>
<dbReference type="EMBL" id="BLAB01000001">
    <property type="protein sequence ID" value="GER93984.1"/>
    <property type="molecule type" value="Genomic_DNA"/>
</dbReference>
<name>A0A5J4KXL4_9ZZZZ</name>
<comment type="caution">
    <text evidence="1">The sequence shown here is derived from an EMBL/GenBank/DDBJ whole genome shotgun (WGS) entry which is preliminary data.</text>
</comment>
<evidence type="ECO:0008006" key="2">
    <source>
        <dbReference type="Google" id="ProtNLM"/>
    </source>
</evidence>
<protein>
    <recommendedName>
        <fullName evidence="2">DUF47 domain-containing protein</fullName>
    </recommendedName>
</protein>
<gene>
    <name evidence="1" type="ORF">A45J_1742</name>
</gene>
<organism evidence="1">
    <name type="scientific">hot springs metagenome</name>
    <dbReference type="NCBI Taxonomy" id="433727"/>
    <lineage>
        <taxon>unclassified sequences</taxon>
        <taxon>metagenomes</taxon>
        <taxon>ecological metagenomes</taxon>
    </lineage>
</organism>
<sequence length="103" mass="12249">MFNRVKKDFDEAIEKIKWFASLLSERIRVEITVFKLLYKSEELKKRRDELMRKIGEEVYAMRGKDKNIYANKEVIVAIKELETLQPEIQETIEKASEISRIVA</sequence>
<evidence type="ECO:0000313" key="1">
    <source>
        <dbReference type="EMBL" id="GER93984.1"/>
    </source>
</evidence>
<reference evidence="1" key="1">
    <citation type="submission" date="2019-10" db="EMBL/GenBank/DDBJ databases">
        <title>Metagenomic sequencing of thiosulfate-disproportionating enrichment culture.</title>
        <authorList>
            <person name="Umezawa K."/>
            <person name="Kojima H."/>
            <person name="Fukui M."/>
        </authorList>
    </citation>
    <scope>NUCLEOTIDE SEQUENCE</scope>
    <source>
        <strain evidence="1">45J</strain>
    </source>
</reference>